<dbReference type="InterPro" id="IPR035956">
    <property type="entry name" value="RimP_N_sf"/>
</dbReference>
<evidence type="ECO:0000313" key="6">
    <source>
        <dbReference type="EMBL" id="BDZ43919.1"/>
    </source>
</evidence>
<dbReference type="InterPro" id="IPR036847">
    <property type="entry name" value="RimP_C_sf"/>
</dbReference>
<dbReference type="PANTHER" id="PTHR33867:SF1">
    <property type="entry name" value="RIBOSOME MATURATION FACTOR RIMP"/>
    <property type="match status" value="1"/>
</dbReference>
<evidence type="ECO:0000256" key="3">
    <source>
        <dbReference type="HAMAP-Rule" id="MF_01077"/>
    </source>
</evidence>
<evidence type="ECO:0000259" key="4">
    <source>
        <dbReference type="Pfam" id="PF02576"/>
    </source>
</evidence>
<dbReference type="CDD" id="cd01734">
    <property type="entry name" value="YlxS_C"/>
    <property type="match status" value="1"/>
</dbReference>
<dbReference type="Proteomes" id="UP001321475">
    <property type="component" value="Chromosome"/>
</dbReference>
<dbReference type="NCBIfam" id="NF000930">
    <property type="entry name" value="PRK00092.2-2"/>
    <property type="match status" value="1"/>
</dbReference>
<protein>
    <recommendedName>
        <fullName evidence="3">Ribosome maturation factor RimP</fullName>
    </recommendedName>
</protein>
<gene>
    <name evidence="3" type="primary">rimP</name>
    <name evidence="6" type="ORF">GCM10025865_32180</name>
</gene>
<comment type="function">
    <text evidence="3">Required for maturation of 30S ribosomal subunits.</text>
</comment>
<keyword evidence="1 3" id="KW-0963">Cytoplasm</keyword>
<evidence type="ECO:0000259" key="5">
    <source>
        <dbReference type="Pfam" id="PF17384"/>
    </source>
</evidence>
<keyword evidence="2 3" id="KW-0690">Ribosome biogenesis</keyword>
<name>A0ABN6XGF4_9CELL</name>
<dbReference type="RefSeq" id="WP_286218015.1">
    <property type="nucleotide sequence ID" value="NZ_AP027729.1"/>
</dbReference>
<comment type="similarity">
    <text evidence="3">Belongs to the RimP family.</text>
</comment>
<keyword evidence="7" id="KW-1185">Reference proteome</keyword>
<accession>A0ABN6XGF4</accession>
<evidence type="ECO:0000256" key="1">
    <source>
        <dbReference type="ARBA" id="ARBA00022490"/>
    </source>
</evidence>
<reference evidence="7" key="1">
    <citation type="journal article" date="2019" name="Int. J. Syst. Evol. Microbiol.">
        <title>The Global Catalogue of Microorganisms (GCM) 10K type strain sequencing project: providing services to taxonomists for standard genome sequencing and annotation.</title>
        <authorList>
            <consortium name="The Broad Institute Genomics Platform"/>
            <consortium name="The Broad Institute Genome Sequencing Center for Infectious Disease"/>
            <person name="Wu L."/>
            <person name="Ma J."/>
        </authorList>
    </citation>
    <scope>NUCLEOTIDE SEQUENCE [LARGE SCALE GENOMIC DNA]</scope>
    <source>
        <strain evidence="7">NBRC 108565</strain>
    </source>
</reference>
<dbReference type="Gene3D" id="3.30.300.70">
    <property type="entry name" value="RimP-like superfamily, N-terminal"/>
    <property type="match status" value="1"/>
</dbReference>
<dbReference type="SUPFAM" id="SSF75420">
    <property type="entry name" value="YhbC-like, N-terminal domain"/>
    <property type="match status" value="1"/>
</dbReference>
<dbReference type="Pfam" id="PF02576">
    <property type="entry name" value="RimP_N"/>
    <property type="match status" value="1"/>
</dbReference>
<dbReference type="PANTHER" id="PTHR33867">
    <property type="entry name" value="RIBOSOME MATURATION FACTOR RIMP"/>
    <property type="match status" value="1"/>
</dbReference>
<dbReference type="InterPro" id="IPR028998">
    <property type="entry name" value="RimP_C"/>
</dbReference>
<dbReference type="SUPFAM" id="SSF74942">
    <property type="entry name" value="YhbC-like, C-terminal domain"/>
    <property type="match status" value="1"/>
</dbReference>
<evidence type="ECO:0000313" key="7">
    <source>
        <dbReference type="Proteomes" id="UP001321475"/>
    </source>
</evidence>
<feature type="domain" description="Ribosome maturation factor RimP N-terminal" evidence="4">
    <location>
        <begin position="13"/>
        <end position="87"/>
    </location>
</feature>
<dbReference type="HAMAP" id="MF_01077">
    <property type="entry name" value="RimP"/>
    <property type="match status" value="1"/>
</dbReference>
<dbReference type="InterPro" id="IPR003728">
    <property type="entry name" value="Ribosome_maturation_RimP"/>
</dbReference>
<evidence type="ECO:0000256" key="2">
    <source>
        <dbReference type="ARBA" id="ARBA00022517"/>
    </source>
</evidence>
<dbReference type="Pfam" id="PF17384">
    <property type="entry name" value="DUF150_C"/>
    <property type="match status" value="1"/>
</dbReference>
<proteinExistence type="inferred from homology"/>
<organism evidence="6 7">
    <name type="scientific">Paraoerskovia sediminicola</name>
    <dbReference type="NCBI Taxonomy" id="1138587"/>
    <lineage>
        <taxon>Bacteria</taxon>
        <taxon>Bacillati</taxon>
        <taxon>Actinomycetota</taxon>
        <taxon>Actinomycetes</taxon>
        <taxon>Micrococcales</taxon>
        <taxon>Cellulomonadaceae</taxon>
        <taxon>Paraoerskovia</taxon>
    </lineage>
</organism>
<feature type="domain" description="Ribosome maturation factor RimP C-terminal" evidence="5">
    <location>
        <begin position="91"/>
        <end position="154"/>
    </location>
</feature>
<comment type="subcellular location">
    <subcellularLocation>
        <location evidence="3">Cytoplasm</location>
    </subcellularLocation>
</comment>
<dbReference type="InterPro" id="IPR028989">
    <property type="entry name" value="RimP_N"/>
</dbReference>
<dbReference type="EMBL" id="AP027729">
    <property type="protein sequence ID" value="BDZ43919.1"/>
    <property type="molecule type" value="Genomic_DNA"/>
</dbReference>
<sequence>MVNPVEGAVRVAVGDAVAAAGLYLEDVSVSRAGSRSVVRVTVDLPEDETGGVDLDRVADVSRAVSDALDAADAVPGHYTLEVGTPGTSRPLTEPRHFRRARGRLVKIVLRDGGTVQGRVLDADDTGVVLVCPDVTGTERRVLLEDVAKAAVEVELKRMAEADLGDDDEEA</sequence>